<dbReference type="SUPFAM" id="SSF81296">
    <property type="entry name" value="E set domains"/>
    <property type="match status" value="1"/>
</dbReference>
<evidence type="ECO:0000259" key="9">
    <source>
        <dbReference type="SMART" id="SM00642"/>
    </source>
</evidence>
<dbReference type="CDD" id="cd02855">
    <property type="entry name" value="E_set_GBE_prok_N"/>
    <property type="match status" value="1"/>
</dbReference>
<evidence type="ECO:0000256" key="5">
    <source>
        <dbReference type="ARBA" id="ARBA00022679"/>
    </source>
</evidence>
<dbReference type="Gene3D" id="3.20.20.80">
    <property type="entry name" value="Glycosidases"/>
    <property type="match status" value="1"/>
</dbReference>
<keyword evidence="5" id="KW-0808">Transferase</keyword>
<dbReference type="InterPro" id="IPR006048">
    <property type="entry name" value="A-amylase/branching_C"/>
</dbReference>
<evidence type="ECO:0000256" key="2">
    <source>
        <dbReference type="ARBA" id="ARBA00002953"/>
    </source>
</evidence>
<dbReference type="Pfam" id="PF00128">
    <property type="entry name" value="Alpha-amylase"/>
    <property type="match status" value="2"/>
</dbReference>
<dbReference type="InterPro" id="IPR013783">
    <property type="entry name" value="Ig-like_fold"/>
</dbReference>
<keyword evidence="6" id="KW-0119">Carbohydrate metabolism</keyword>
<dbReference type="GO" id="GO:0043169">
    <property type="term" value="F:cation binding"/>
    <property type="evidence" value="ECO:0007669"/>
    <property type="project" value="InterPro"/>
</dbReference>
<dbReference type="GO" id="GO:0004553">
    <property type="term" value="F:hydrolase activity, hydrolyzing O-glycosyl compounds"/>
    <property type="evidence" value="ECO:0007669"/>
    <property type="project" value="InterPro"/>
</dbReference>
<name>A0A2S8FJ69_9BACT</name>
<feature type="region of interest" description="Disordered" evidence="8">
    <location>
        <begin position="1"/>
        <end position="20"/>
    </location>
</feature>
<evidence type="ECO:0000256" key="3">
    <source>
        <dbReference type="ARBA" id="ARBA00009000"/>
    </source>
</evidence>
<dbReference type="PANTHER" id="PTHR43651">
    <property type="entry name" value="1,4-ALPHA-GLUCAN-BRANCHING ENZYME"/>
    <property type="match status" value="1"/>
</dbReference>
<proteinExistence type="inferred from homology"/>
<feature type="compositionally biased region" description="Polar residues" evidence="8">
    <location>
        <begin position="1"/>
        <end position="10"/>
    </location>
</feature>
<reference evidence="10 11" key="1">
    <citation type="submission" date="2018-02" db="EMBL/GenBank/DDBJ databases">
        <title>Comparative genomes isolates from brazilian mangrove.</title>
        <authorList>
            <person name="Araujo J.E."/>
            <person name="Taketani R.G."/>
            <person name="Silva M.C.P."/>
            <person name="Loureco M.V."/>
            <person name="Andreote F.D."/>
        </authorList>
    </citation>
    <scope>NUCLEOTIDE SEQUENCE [LARGE SCALE GENOMIC DNA]</scope>
    <source>
        <strain evidence="10 11">Hex-1 MGV</strain>
    </source>
</reference>
<dbReference type="OrthoDB" id="226102at2"/>
<dbReference type="SUPFAM" id="SSF51445">
    <property type="entry name" value="(Trans)glycosidases"/>
    <property type="match status" value="1"/>
</dbReference>
<dbReference type="InterPro" id="IPR037439">
    <property type="entry name" value="Branching_enzy"/>
</dbReference>
<feature type="domain" description="Glycosyl hydrolase family 13 catalytic" evidence="9">
    <location>
        <begin position="130"/>
        <end position="482"/>
    </location>
</feature>
<dbReference type="EMBL" id="PUHY01000012">
    <property type="protein sequence ID" value="PQO32201.1"/>
    <property type="molecule type" value="Genomic_DNA"/>
</dbReference>
<organism evidence="10 11">
    <name type="scientific">Blastopirellula marina</name>
    <dbReference type="NCBI Taxonomy" id="124"/>
    <lineage>
        <taxon>Bacteria</taxon>
        <taxon>Pseudomonadati</taxon>
        <taxon>Planctomycetota</taxon>
        <taxon>Planctomycetia</taxon>
        <taxon>Pirellulales</taxon>
        <taxon>Pirellulaceae</taxon>
        <taxon>Blastopirellula</taxon>
    </lineage>
</organism>
<dbReference type="PANTHER" id="PTHR43651:SF11">
    <property type="entry name" value="MALTO-OLIGOSYLTREHALOSE TREHALOHYDROLASE"/>
    <property type="match status" value="1"/>
</dbReference>
<dbReference type="InterPro" id="IPR004193">
    <property type="entry name" value="Glyco_hydro_13_N"/>
</dbReference>
<dbReference type="InterPro" id="IPR013780">
    <property type="entry name" value="Glyco_hydro_b"/>
</dbReference>
<protein>
    <recommendedName>
        <fullName evidence="4">1,4-alpha-glucan branching enzyme</fullName>
        <ecNumber evidence="4">2.4.1.18</ecNumber>
    </recommendedName>
</protein>
<evidence type="ECO:0000256" key="1">
    <source>
        <dbReference type="ARBA" id="ARBA00000826"/>
    </source>
</evidence>
<feature type="active site" description="Proton donor" evidence="7">
    <location>
        <position position="330"/>
    </location>
</feature>
<evidence type="ECO:0000313" key="10">
    <source>
        <dbReference type="EMBL" id="PQO32201.1"/>
    </source>
</evidence>
<evidence type="ECO:0000256" key="7">
    <source>
        <dbReference type="PIRSR" id="PIRSR000463-1"/>
    </source>
</evidence>
<dbReference type="EC" id="2.4.1.18" evidence="4"/>
<dbReference type="GO" id="GO:0005978">
    <property type="term" value="P:glycogen biosynthetic process"/>
    <property type="evidence" value="ECO:0007669"/>
    <property type="project" value="InterPro"/>
</dbReference>
<dbReference type="Gene3D" id="2.60.40.10">
    <property type="entry name" value="Immunoglobulins"/>
    <property type="match status" value="1"/>
</dbReference>
<comment type="function">
    <text evidence="2">Catalyzes the formation of the alpha-1,6-glucosidic linkages in glycogen by scission of a 1,4-alpha-linked oligosaccharide from growing alpha-1,4-glucan chains and the subsequent attachment of the oligosaccharide to the alpha-1,6 position.</text>
</comment>
<comment type="caution">
    <text evidence="10">The sequence shown here is derived from an EMBL/GenBank/DDBJ whole genome shotgun (WGS) entry which is preliminary data.</text>
</comment>
<dbReference type="Gene3D" id="2.60.40.1180">
    <property type="entry name" value="Golgi alpha-mannosidase II"/>
    <property type="match status" value="1"/>
</dbReference>
<dbReference type="SMART" id="SM00642">
    <property type="entry name" value="Aamy"/>
    <property type="match status" value="1"/>
</dbReference>
<dbReference type="InterPro" id="IPR006047">
    <property type="entry name" value="GH13_cat_dom"/>
</dbReference>
<dbReference type="PIRSF" id="PIRSF000463">
    <property type="entry name" value="GlgB"/>
    <property type="match status" value="1"/>
</dbReference>
<sequence>MATVSTSAISRPTVHPGMGPMPHDNGVAFRLWAPHADGVRIVGTFNDWDPKASPLVQEEGGMWYTDIPEAKAGDEYRYLLQCGDQEVSRMDPRAREVTNSVGNSVIHNQEFDWGDDNYQLPPWNELVIYEMHLGTFNRTDEDTVGTFSDAIQRLDHLVHLGVNVVQLMPLCEFAGNISWGYNPAQIFAVESTYGGPRGLKKFVKAAHERGIGVVQDVVYNHFGPSDLDIWQFDLWQENGKGGIYFYNDWRSKTPWGDTRPDYGRGEVRQFIYDNAMMWVNDYHVDGLRYDMTLYMRSVDGNDEIPEGWSLAQWINHDIRANKPGTLLIAEDLRTNAYITKSAGEGGAHFSSQWDAEFVHPIREVAKQPNDVGRDMDKLVHAITYRYNINSFERVIYTESHDEVANGKQRLPSEIAPESPADGYARHRSTLAAGVMLTSPGIPMLFQGQEFLQDGWFQDTDPLDWSRIEEFPGVVLLYRDLIHHRLNRFGVTKGLTGQEVMVYHRNDERKLLAYQRWLDHGPGDDVVVVVNFSHEAIENYTIGMPTGGNWKLRFNSAASVYNATFVSSTIAELAATDEPHDGMTHSGTLSISPYSLLVYSQDPESA</sequence>
<evidence type="ECO:0000313" key="11">
    <source>
        <dbReference type="Proteomes" id="UP000238322"/>
    </source>
</evidence>
<dbReference type="InterPro" id="IPR044143">
    <property type="entry name" value="GlgB_N_E_set_prok"/>
</dbReference>
<evidence type="ECO:0000256" key="4">
    <source>
        <dbReference type="ARBA" id="ARBA00012541"/>
    </source>
</evidence>
<dbReference type="AlphaFoldDB" id="A0A2S8FJ69"/>
<accession>A0A2S8FJ69</accession>
<evidence type="ECO:0000256" key="6">
    <source>
        <dbReference type="ARBA" id="ARBA00023277"/>
    </source>
</evidence>
<comment type="similarity">
    <text evidence="3">Belongs to the glycosyl hydrolase 13 family. GlgB subfamily.</text>
</comment>
<gene>
    <name evidence="10" type="ORF">C5Y83_18375</name>
</gene>
<evidence type="ECO:0000256" key="8">
    <source>
        <dbReference type="SAM" id="MobiDB-lite"/>
    </source>
</evidence>
<dbReference type="GO" id="GO:0003844">
    <property type="term" value="F:1,4-alpha-glucan branching enzyme activity"/>
    <property type="evidence" value="ECO:0007669"/>
    <property type="project" value="UniProtKB-EC"/>
</dbReference>
<dbReference type="Pfam" id="PF02806">
    <property type="entry name" value="Alpha-amylase_C"/>
    <property type="match status" value="1"/>
</dbReference>
<feature type="active site" description="Nucleophile" evidence="7">
    <location>
        <position position="290"/>
    </location>
</feature>
<dbReference type="Proteomes" id="UP000238322">
    <property type="component" value="Unassembled WGS sequence"/>
</dbReference>
<dbReference type="InterPro" id="IPR014756">
    <property type="entry name" value="Ig_E-set"/>
</dbReference>
<dbReference type="RefSeq" id="WP_105331213.1">
    <property type="nucleotide sequence ID" value="NZ_PUHY01000012.1"/>
</dbReference>
<comment type="catalytic activity">
    <reaction evidence="1">
        <text>Transfers a segment of a (1-&gt;4)-alpha-D-glucan chain to a primary hydroxy group in a similar glucan chain.</text>
        <dbReference type="EC" id="2.4.1.18"/>
    </reaction>
</comment>
<dbReference type="Pfam" id="PF02922">
    <property type="entry name" value="CBM_48"/>
    <property type="match status" value="1"/>
</dbReference>
<dbReference type="SUPFAM" id="SSF51011">
    <property type="entry name" value="Glycosyl hydrolase domain"/>
    <property type="match status" value="1"/>
</dbReference>
<dbReference type="CDD" id="cd11325">
    <property type="entry name" value="AmyAc_GTHase"/>
    <property type="match status" value="1"/>
</dbReference>
<dbReference type="InterPro" id="IPR017853">
    <property type="entry name" value="GH"/>
</dbReference>